<name>A0A382RNR1_9ZZZZ</name>
<gene>
    <name evidence="1" type="ORF">METZ01_LOCUS351766</name>
</gene>
<accession>A0A382RNR1</accession>
<protein>
    <submittedName>
        <fullName evidence="1">Uncharacterized protein</fullName>
    </submittedName>
</protein>
<dbReference type="AlphaFoldDB" id="A0A382RNR1"/>
<dbReference type="EMBL" id="UINC01122846">
    <property type="protein sequence ID" value="SVC98912.1"/>
    <property type="molecule type" value="Genomic_DNA"/>
</dbReference>
<proteinExistence type="predicted"/>
<sequence>MPRKKNEGPTRQLFAKISEDIYLLAKAKSAQSRMSMREILEESLELYLGKNPSDRSEPMENQTKVQESIWQDEYLNRQADRPIGSPIELSEEEAKEIARKAFL</sequence>
<reference evidence="1" key="1">
    <citation type="submission" date="2018-05" db="EMBL/GenBank/DDBJ databases">
        <authorList>
            <person name="Lanie J.A."/>
            <person name="Ng W.-L."/>
            <person name="Kazmierczak K.M."/>
            <person name="Andrzejewski T.M."/>
            <person name="Davidsen T.M."/>
            <person name="Wayne K.J."/>
            <person name="Tettelin H."/>
            <person name="Glass J.I."/>
            <person name="Rusch D."/>
            <person name="Podicherti R."/>
            <person name="Tsui H.-C.T."/>
            <person name="Winkler M.E."/>
        </authorList>
    </citation>
    <scope>NUCLEOTIDE SEQUENCE</scope>
</reference>
<evidence type="ECO:0000313" key="1">
    <source>
        <dbReference type="EMBL" id="SVC98912.1"/>
    </source>
</evidence>
<organism evidence="1">
    <name type="scientific">marine metagenome</name>
    <dbReference type="NCBI Taxonomy" id="408172"/>
    <lineage>
        <taxon>unclassified sequences</taxon>
        <taxon>metagenomes</taxon>
        <taxon>ecological metagenomes</taxon>
    </lineage>
</organism>